<dbReference type="Proteomes" id="UP000315423">
    <property type="component" value="Unassembled WGS sequence"/>
</dbReference>
<proteinExistence type="predicted"/>
<reference evidence="1" key="1">
    <citation type="submission" date="2018-09" db="EMBL/GenBank/DDBJ databases">
        <title>A genomic encyclopedia of anaerobic methanotrophic archaea.</title>
        <authorList>
            <person name="Skennerton C.T."/>
            <person name="Chadwick G.L."/>
            <person name="Laso-Perez R."/>
            <person name="Leu A.O."/>
            <person name="Speth D.R."/>
            <person name="Yu H."/>
            <person name="Morgan-Lang C."/>
            <person name="Hatzenpichler R."/>
            <person name="Goudeau D."/>
            <person name="Malmstrom R."/>
            <person name="Woyke T."/>
            <person name="Hallam S."/>
            <person name="Tyson G.W."/>
            <person name="Wegener G."/>
            <person name="Boetius A."/>
            <person name="Orphan V.J."/>
        </authorList>
    </citation>
    <scope>NUCLEOTIDE SEQUENCE</scope>
    <source>
        <strain evidence="1">CONS3730D10UFb2</strain>
    </source>
</reference>
<protein>
    <submittedName>
        <fullName evidence="1">Uncharacterized protein</fullName>
    </submittedName>
</protein>
<evidence type="ECO:0000313" key="2">
    <source>
        <dbReference type="Proteomes" id="UP000315423"/>
    </source>
</evidence>
<evidence type="ECO:0000313" key="1">
    <source>
        <dbReference type="EMBL" id="TKY91718.1"/>
    </source>
</evidence>
<accession>A0AC61SAQ6</accession>
<organism evidence="1 2">
    <name type="scientific">Candidatus Methanomarinus sp</name>
    <dbReference type="NCBI Taxonomy" id="3386244"/>
    <lineage>
        <taxon>Archaea</taxon>
        <taxon>Methanobacteriati</taxon>
        <taxon>Methanobacteriota</taxon>
        <taxon>Stenosarchaea group</taxon>
        <taxon>Methanomicrobia</taxon>
        <taxon>Methanosarcinales</taxon>
        <taxon>ANME-2 cluster</taxon>
        <taxon>Candidatus Methanocomedenaceae</taxon>
        <taxon>Candidatus Methanomarinus</taxon>
    </lineage>
</organism>
<dbReference type="EMBL" id="QYBA01000141">
    <property type="protein sequence ID" value="TKY91718.1"/>
    <property type="molecule type" value="Genomic_DNA"/>
</dbReference>
<name>A0AC61SAQ6_9EURY</name>
<feature type="non-terminal residue" evidence="1">
    <location>
        <position position="1"/>
    </location>
</feature>
<comment type="caution">
    <text evidence="1">The sequence shown here is derived from an EMBL/GenBank/DDBJ whole genome shotgun (WGS) entry which is preliminary data.</text>
</comment>
<sequence>YMPGIIICDERFRNDIILYSKPIYSVSFSQKKITATYEGDYAELSVYKTSNGFKGSLYIPGNLTKARKAKIELIGDKDKNIYKKIIESKQSVEFEYKFLEESIVVVSNYEIFSPMILNKKLNIPFLIEGHGTFLLRLTLDIPYKEDIKEELILYTEPGKMNKTFLNSEL</sequence>
<gene>
    <name evidence="1" type="ORF">C5S46_04355</name>
</gene>